<gene>
    <name evidence="2" type="ORF">PLEPLA_LOCUS30501</name>
</gene>
<evidence type="ECO:0000256" key="1">
    <source>
        <dbReference type="SAM" id="MobiDB-lite"/>
    </source>
</evidence>
<dbReference type="Proteomes" id="UP001153269">
    <property type="component" value="Unassembled WGS sequence"/>
</dbReference>
<dbReference type="EMBL" id="CADEAL010002921">
    <property type="protein sequence ID" value="CAB1442782.1"/>
    <property type="molecule type" value="Genomic_DNA"/>
</dbReference>
<feature type="compositionally biased region" description="Polar residues" evidence="1">
    <location>
        <begin position="84"/>
        <end position="93"/>
    </location>
</feature>
<dbReference type="AlphaFoldDB" id="A0A9N7UZX7"/>
<keyword evidence="3" id="KW-1185">Reference proteome</keyword>
<sequence>MRLVPTTHLCHGDWNRPGTHGVNYFSTPIPLILIYQIESEIVVTLFIRNEGKSMRGCSEMICETGRGNGDDTVIHRPPAEKLKQSYTRPSGASTKRCEERRGEHSRDALAALRPRGGETTAWENGRGLETEIHPSNTS</sequence>
<evidence type="ECO:0000313" key="2">
    <source>
        <dbReference type="EMBL" id="CAB1442782.1"/>
    </source>
</evidence>
<feature type="region of interest" description="Disordered" evidence="1">
    <location>
        <begin position="65"/>
        <end position="138"/>
    </location>
</feature>
<feature type="compositionally biased region" description="Basic and acidic residues" evidence="1">
    <location>
        <begin position="68"/>
        <end position="83"/>
    </location>
</feature>
<comment type="caution">
    <text evidence="2">The sequence shown here is derived from an EMBL/GenBank/DDBJ whole genome shotgun (WGS) entry which is preliminary data.</text>
</comment>
<name>A0A9N7UZX7_PLEPL</name>
<protein>
    <submittedName>
        <fullName evidence="2">Uncharacterized protein</fullName>
    </submittedName>
</protein>
<evidence type="ECO:0000313" key="3">
    <source>
        <dbReference type="Proteomes" id="UP001153269"/>
    </source>
</evidence>
<proteinExistence type="predicted"/>
<feature type="compositionally biased region" description="Basic and acidic residues" evidence="1">
    <location>
        <begin position="95"/>
        <end position="107"/>
    </location>
</feature>
<organism evidence="2 3">
    <name type="scientific">Pleuronectes platessa</name>
    <name type="common">European plaice</name>
    <dbReference type="NCBI Taxonomy" id="8262"/>
    <lineage>
        <taxon>Eukaryota</taxon>
        <taxon>Metazoa</taxon>
        <taxon>Chordata</taxon>
        <taxon>Craniata</taxon>
        <taxon>Vertebrata</taxon>
        <taxon>Euteleostomi</taxon>
        <taxon>Actinopterygii</taxon>
        <taxon>Neopterygii</taxon>
        <taxon>Teleostei</taxon>
        <taxon>Neoteleostei</taxon>
        <taxon>Acanthomorphata</taxon>
        <taxon>Carangaria</taxon>
        <taxon>Pleuronectiformes</taxon>
        <taxon>Pleuronectoidei</taxon>
        <taxon>Pleuronectidae</taxon>
        <taxon>Pleuronectes</taxon>
    </lineage>
</organism>
<accession>A0A9N7UZX7</accession>
<reference evidence="2" key="1">
    <citation type="submission" date="2020-03" db="EMBL/GenBank/DDBJ databases">
        <authorList>
            <person name="Weist P."/>
        </authorList>
    </citation>
    <scope>NUCLEOTIDE SEQUENCE</scope>
</reference>